<evidence type="ECO:0000313" key="4">
    <source>
        <dbReference type="EMBL" id="MDP9969869.1"/>
    </source>
</evidence>
<gene>
    <name evidence="4" type="ORF">J2W39_001097</name>
</gene>
<dbReference type="Proteomes" id="UP001224845">
    <property type="component" value="Unassembled WGS sequence"/>
</dbReference>
<dbReference type="InterPro" id="IPR001638">
    <property type="entry name" value="Solute-binding_3/MltF_N"/>
</dbReference>
<comment type="caution">
    <text evidence="4">The sequence shown here is derived from an EMBL/GenBank/DDBJ whole genome shotgun (WGS) entry which is preliminary data.</text>
</comment>
<dbReference type="SUPFAM" id="SSF53850">
    <property type="entry name" value="Periplasmic binding protein-like II"/>
    <property type="match status" value="1"/>
</dbReference>
<feature type="domain" description="Solute-binding protein family 3/N-terminal" evidence="3">
    <location>
        <begin position="44"/>
        <end position="262"/>
    </location>
</feature>
<protein>
    <submittedName>
        <fullName evidence="4">Polar amino acid transport system substrate-binding protein</fullName>
    </submittedName>
</protein>
<name>A0AAW8EBG8_VARPD</name>
<evidence type="ECO:0000259" key="3">
    <source>
        <dbReference type="Pfam" id="PF00497"/>
    </source>
</evidence>
<keyword evidence="1 2" id="KW-0732">Signal</keyword>
<sequence length="276" mass="29513">MKPKLARGLAALLLAGSFGAVQAQEPPAPGASPRIDAIRKAGELRVGVLQNAPWLIENTTGNGEPWSGPAWLLAKEYARLLGVKLSTVPVSHETKVPVLASNQVDMTISPLGETPERLKVVDFVVYSATSVCMFGRADNAKLAKAASVDDLNRPEVTIAYFTGGAEEGWVKERFPKARLRAVASSGATAPVEEIMARRADAAPINRVPWVGLQHKVKGLAVLPKENNCQSSTEKASPVGLAVDKNQPAYLEWLRQVAKARKAQLDADEARVIGALK</sequence>
<evidence type="ECO:0000256" key="2">
    <source>
        <dbReference type="SAM" id="SignalP"/>
    </source>
</evidence>
<dbReference type="Pfam" id="PF00497">
    <property type="entry name" value="SBP_bac_3"/>
    <property type="match status" value="1"/>
</dbReference>
<feature type="signal peptide" evidence="2">
    <location>
        <begin position="1"/>
        <end position="23"/>
    </location>
</feature>
<dbReference type="EMBL" id="JAUSRV010000002">
    <property type="protein sequence ID" value="MDP9969869.1"/>
    <property type="molecule type" value="Genomic_DNA"/>
</dbReference>
<evidence type="ECO:0000256" key="1">
    <source>
        <dbReference type="ARBA" id="ARBA00022729"/>
    </source>
</evidence>
<reference evidence="4" key="1">
    <citation type="submission" date="2023-07" db="EMBL/GenBank/DDBJ databases">
        <title>Sorghum-associated microbial communities from plants grown in Nebraska, USA.</title>
        <authorList>
            <person name="Schachtman D."/>
        </authorList>
    </citation>
    <scope>NUCLEOTIDE SEQUENCE</scope>
    <source>
        <strain evidence="4">DS3315</strain>
    </source>
</reference>
<evidence type="ECO:0000313" key="5">
    <source>
        <dbReference type="Proteomes" id="UP001224845"/>
    </source>
</evidence>
<dbReference type="RefSeq" id="WP_012747979.1">
    <property type="nucleotide sequence ID" value="NZ_CP157628.1"/>
</dbReference>
<dbReference type="PANTHER" id="PTHR35936">
    <property type="entry name" value="MEMBRANE-BOUND LYTIC MUREIN TRANSGLYCOSYLASE F"/>
    <property type="match status" value="1"/>
</dbReference>
<organism evidence="4 5">
    <name type="scientific">Variovorax paradoxus</name>
    <dbReference type="NCBI Taxonomy" id="34073"/>
    <lineage>
        <taxon>Bacteria</taxon>
        <taxon>Pseudomonadati</taxon>
        <taxon>Pseudomonadota</taxon>
        <taxon>Betaproteobacteria</taxon>
        <taxon>Burkholderiales</taxon>
        <taxon>Comamonadaceae</taxon>
        <taxon>Variovorax</taxon>
    </lineage>
</organism>
<proteinExistence type="predicted"/>
<dbReference type="Gene3D" id="3.40.190.10">
    <property type="entry name" value="Periplasmic binding protein-like II"/>
    <property type="match status" value="2"/>
</dbReference>
<dbReference type="PANTHER" id="PTHR35936:SF17">
    <property type="entry name" value="ARGININE-BINDING EXTRACELLULAR PROTEIN ARTP"/>
    <property type="match status" value="1"/>
</dbReference>
<accession>A0AAW8EBG8</accession>
<dbReference type="AlphaFoldDB" id="A0AAW8EBG8"/>
<feature type="chain" id="PRO_5043959017" evidence="2">
    <location>
        <begin position="24"/>
        <end position="276"/>
    </location>
</feature>